<sequence length="17" mass="1974">KNELLLVPCEVFRSLIT</sequence>
<accession>V4K5K3</accession>
<evidence type="ECO:0000313" key="2">
    <source>
        <dbReference type="Proteomes" id="UP000030689"/>
    </source>
</evidence>
<keyword evidence="2" id="KW-1185">Reference proteome</keyword>
<feature type="non-terminal residue" evidence="1">
    <location>
        <position position="1"/>
    </location>
</feature>
<proteinExistence type="predicted"/>
<dbReference type="EMBL" id="KI517748">
    <property type="protein sequence ID" value="ESQ32855.1"/>
    <property type="molecule type" value="Genomic_DNA"/>
</dbReference>
<gene>
    <name evidence="1" type="ORF">EUTSA_v100040360mg</name>
</gene>
<protein>
    <submittedName>
        <fullName evidence="1">Uncharacterized protein</fullName>
    </submittedName>
</protein>
<reference evidence="1 2" key="1">
    <citation type="journal article" date="2013" name="Front. Plant Sci.">
        <title>The Reference Genome of the Halophytic Plant Eutrema salsugineum.</title>
        <authorList>
            <person name="Yang R."/>
            <person name="Jarvis D.E."/>
            <person name="Chen H."/>
            <person name="Beilstein M.A."/>
            <person name="Grimwood J."/>
            <person name="Jenkins J."/>
            <person name="Shu S."/>
            <person name="Prochnik S."/>
            <person name="Xin M."/>
            <person name="Ma C."/>
            <person name="Schmutz J."/>
            <person name="Wing R.A."/>
            <person name="Mitchell-Olds T."/>
            <person name="Schumaker K.S."/>
            <person name="Wang X."/>
        </authorList>
    </citation>
    <scope>NUCLEOTIDE SEQUENCE [LARGE SCALE GENOMIC DNA]</scope>
</reference>
<evidence type="ECO:0000313" key="1">
    <source>
        <dbReference type="EMBL" id="ESQ32855.1"/>
    </source>
</evidence>
<organism evidence="1 2">
    <name type="scientific">Eutrema salsugineum</name>
    <name type="common">Saltwater cress</name>
    <name type="synonym">Sisymbrium salsugineum</name>
    <dbReference type="NCBI Taxonomy" id="72664"/>
    <lineage>
        <taxon>Eukaryota</taxon>
        <taxon>Viridiplantae</taxon>
        <taxon>Streptophyta</taxon>
        <taxon>Embryophyta</taxon>
        <taxon>Tracheophyta</taxon>
        <taxon>Spermatophyta</taxon>
        <taxon>Magnoliopsida</taxon>
        <taxon>eudicotyledons</taxon>
        <taxon>Gunneridae</taxon>
        <taxon>Pentapetalae</taxon>
        <taxon>rosids</taxon>
        <taxon>malvids</taxon>
        <taxon>Brassicales</taxon>
        <taxon>Brassicaceae</taxon>
        <taxon>Eutremeae</taxon>
        <taxon>Eutrema</taxon>
    </lineage>
</organism>
<name>V4K5K3_EUTSA</name>
<dbReference type="KEGG" id="eus:EUTSA_v100040360m"/>
<dbReference type="Proteomes" id="UP000030689">
    <property type="component" value="Unassembled WGS sequence"/>
</dbReference>
<dbReference type="AlphaFoldDB" id="V4K5K3"/>